<keyword evidence="2" id="KW-1185">Reference proteome</keyword>
<dbReference type="EMBL" id="VUJU01008979">
    <property type="protein sequence ID" value="KAF0723411.1"/>
    <property type="molecule type" value="Genomic_DNA"/>
</dbReference>
<dbReference type="Proteomes" id="UP000478052">
    <property type="component" value="Unassembled WGS sequence"/>
</dbReference>
<evidence type="ECO:0000313" key="2">
    <source>
        <dbReference type="Proteomes" id="UP000478052"/>
    </source>
</evidence>
<organism evidence="1 2">
    <name type="scientific">Aphis craccivora</name>
    <name type="common">Cowpea aphid</name>
    <dbReference type="NCBI Taxonomy" id="307492"/>
    <lineage>
        <taxon>Eukaryota</taxon>
        <taxon>Metazoa</taxon>
        <taxon>Ecdysozoa</taxon>
        <taxon>Arthropoda</taxon>
        <taxon>Hexapoda</taxon>
        <taxon>Insecta</taxon>
        <taxon>Pterygota</taxon>
        <taxon>Neoptera</taxon>
        <taxon>Paraneoptera</taxon>
        <taxon>Hemiptera</taxon>
        <taxon>Sternorrhyncha</taxon>
        <taxon>Aphidomorpha</taxon>
        <taxon>Aphidoidea</taxon>
        <taxon>Aphididae</taxon>
        <taxon>Aphidini</taxon>
        <taxon>Aphis</taxon>
        <taxon>Aphis</taxon>
    </lineage>
</organism>
<proteinExistence type="predicted"/>
<dbReference type="OrthoDB" id="6619046at2759"/>
<evidence type="ECO:0000313" key="1">
    <source>
        <dbReference type="EMBL" id="KAF0723411.1"/>
    </source>
</evidence>
<sequence>MNHSIMLSNVMRPYPGRSKANLPIDQVVFNYGQNKIYYTLLCIKLSLCIEKTFGIMASKWLKIRRPIIATEETINAIVQATVVLHNYRRLMNNLIITILFIIFNTTPNIKTYFRCSNVFNIRNQSHNIDKIGVLAPIRDTGSNYYGLTGKVIREKITNYLMNEGELQFQYDKILNILFI</sequence>
<dbReference type="AlphaFoldDB" id="A0A6G0W8D9"/>
<gene>
    <name evidence="1" type="ORF">FWK35_00021502</name>
</gene>
<protein>
    <submittedName>
        <fullName evidence="1">Putative nuclease HARBI1</fullName>
    </submittedName>
</protein>
<name>A0A6G0W8D9_APHCR</name>
<accession>A0A6G0W8D9</accession>
<reference evidence="1 2" key="1">
    <citation type="submission" date="2019-08" db="EMBL/GenBank/DDBJ databases">
        <title>Whole genome of Aphis craccivora.</title>
        <authorList>
            <person name="Voronova N.V."/>
            <person name="Shulinski R.S."/>
            <person name="Bandarenka Y.V."/>
            <person name="Zhorov D.G."/>
            <person name="Warner D."/>
        </authorList>
    </citation>
    <scope>NUCLEOTIDE SEQUENCE [LARGE SCALE GENOMIC DNA]</scope>
    <source>
        <strain evidence="1">180601</strain>
        <tissue evidence="1">Whole Body</tissue>
    </source>
</reference>
<comment type="caution">
    <text evidence="1">The sequence shown here is derived from an EMBL/GenBank/DDBJ whole genome shotgun (WGS) entry which is preliminary data.</text>
</comment>